<keyword evidence="2" id="KW-1185">Reference proteome</keyword>
<reference evidence="1 2" key="2">
    <citation type="submission" date="2012-06" db="EMBL/GenBank/DDBJ databases">
        <authorList>
            <person name="Fiebig A."/>
        </authorList>
    </citation>
    <scope>NUCLEOTIDE SEQUENCE [LARGE SCALE GENOMIC DNA]</scope>
    <source>
        <strain evidence="1 2">DFL-43</strain>
    </source>
</reference>
<proteinExistence type="predicted"/>
<dbReference type="STRING" id="411684.HPDFL43_01800"/>
<accession>A9D001</accession>
<gene>
    <name evidence="1" type="ORF">HPDFL43_01800</name>
</gene>
<evidence type="ECO:0000313" key="1">
    <source>
        <dbReference type="EMBL" id="EDQ34891.1"/>
    </source>
</evidence>
<organism evidence="1 2">
    <name type="scientific">Hoeflea phototrophica (strain DSM 17068 / NCIMB 14078 / DFL-43)</name>
    <dbReference type="NCBI Taxonomy" id="411684"/>
    <lineage>
        <taxon>Bacteria</taxon>
        <taxon>Pseudomonadati</taxon>
        <taxon>Pseudomonadota</taxon>
        <taxon>Alphaproteobacteria</taxon>
        <taxon>Hyphomicrobiales</taxon>
        <taxon>Rhizobiaceae</taxon>
        <taxon>Hoeflea</taxon>
    </lineage>
</organism>
<dbReference type="EMBL" id="ABIA03000002">
    <property type="protein sequence ID" value="EDQ34891.1"/>
    <property type="molecule type" value="Genomic_DNA"/>
</dbReference>
<comment type="caution">
    <text evidence="1">The sequence shown here is derived from an EMBL/GenBank/DDBJ whole genome shotgun (WGS) entry which is preliminary data.</text>
</comment>
<sequence>MDNANRRVSKKLGAIQIDNAVIERIVEIHSAMNSFLRFGSHALTLEQRDRETPV</sequence>
<protein>
    <submittedName>
        <fullName evidence="1">Uncharacterized protein</fullName>
    </submittedName>
</protein>
<dbReference type="AlphaFoldDB" id="A9D001"/>
<reference evidence="1 2" key="1">
    <citation type="submission" date="2007-10" db="EMBL/GenBank/DDBJ databases">
        <authorList>
            <person name="Wagner-Dobler I."/>
            <person name="Ferriera S."/>
            <person name="Johnson J."/>
            <person name="Kravitz S."/>
            <person name="Beeson K."/>
            <person name="Sutton G."/>
            <person name="Rogers Y.-H."/>
            <person name="Friedman R."/>
            <person name="Frazier M."/>
            <person name="Venter J.C."/>
        </authorList>
    </citation>
    <scope>NUCLEOTIDE SEQUENCE [LARGE SCALE GENOMIC DNA]</scope>
    <source>
        <strain evidence="1 2">DFL-43</strain>
    </source>
</reference>
<dbReference type="Proteomes" id="UP000004291">
    <property type="component" value="Chromosome"/>
</dbReference>
<name>A9D001_HOEPD</name>
<evidence type="ECO:0000313" key="2">
    <source>
        <dbReference type="Proteomes" id="UP000004291"/>
    </source>
</evidence>
<dbReference type="HOGENOM" id="CLU_3044148_0_0_5"/>